<dbReference type="OrthoDB" id="9801042at2"/>
<dbReference type="GO" id="GO:0004830">
    <property type="term" value="F:tryptophan-tRNA ligase activity"/>
    <property type="evidence" value="ECO:0007669"/>
    <property type="project" value="UniProtKB-UniRule"/>
</dbReference>
<keyword evidence="11" id="KW-1185">Reference proteome</keyword>
<reference evidence="10 11" key="1">
    <citation type="submission" date="2008-06" db="EMBL/GenBank/DDBJ databases">
        <title>Complete sequence of Chloroherpeton thalassium ATCC 35110.</title>
        <authorList>
            <consortium name="US DOE Joint Genome Institute"/>
            <person name="Lucas S."/>
            <person name="Copeland A."/>
            <person name="Lapidus A."/>
            <person name="Glavina del Rio T."/>
            <person name="Dalin E."/>
            <person name="Tice H."/>
            <person name="Bruce D."/>
            <person name="Goodwin L."/>
            <person name="Pitluck S."/>
            <person name="Schmutz J."/>
            <person name="Larimer F."/>
            <person name="Land M."/>
            <person name="Hauser L."/>
            <person name="Kyrpides N."/>
            <person name="Mikhailova N."/>
            <person name="Liu Z."/>
            <person name="Li T."/>
            <person name="Zhao F."/>
            <person name="Overmann J."/>
            <person name="Bryant D.A."/>
            <person name="Richardson P."/>
        </authorList>
    </citation>
    <scope>NUCLEOTIDE SEQUENCE [LARGE SCALE GENOMIC DNA]</scope>
    <source>
        <strain evidence="11">ATCC 35110 / GB-78</strain>
    </source>
</reference>
<keyword evidence="2 8" id="KW-0436">Ligase</keyword>
<dbReference type="NCBIfam" id="NF009207">
    <property type="entry name" value="PRK12556.1"/>
    <property type="match status" value="1"/>
</dbReference>
<comment type="subcellular location">
    <subcellularLocation>
        <location evidence="8">Cytoplasm</location>
    </subcellularLocation>
</comment>
<name>B3QV34_CHLT3</name>
<comment type="caution">
    <text evidence="8">Lacks conserved residue(s) required for the propagation of feature annotation.</text>
</comment>
<evidence type="ECO:0000313" key="11">
    <source>
        <dbReference type="Proteomes" id="UP000001208"/>
    </source>
</evidence>
<sequence>MEKIALTGIKPTGTPHVGNYLGAILPALELAEKYRAFYFIADYHALTTVRDGKQLQELTYEVAATWLALGLDHEKVTFFRQSEVPELFELQWILSCNTPKGLLNRAHAYKAAVDQNVAAEKDPDFGVNAGLFNYPVLMASDILMFGTNIVPVGLDQKQHIEIARDIAENFNNTFGDILTMPEGLIQEDLMTIPGTDGRKMSKNYNNTLPLFFPSKQLRKRVMQIQTDSKTVEEPKNPDECNVFAIYRRFATPEQIADMRARYEKGGLGYGTAKQELFELLEARFGQQREKYESLMANKAEIDSILLAGAEKARAVSRPMIHKVRQAIGARPR</sequence>
<dbReference type="PANTHER" id="PTHR43766:SF1">
    <property type="entry name" value="TRYPTOPHAN--TRNA LIGASE, MITOCHONDRIAL"/>
    <property type="match status" value="1"/>
</dbReference>
<dbReference type="InterPro" id="IPR002305">
    <property type="entry name" value="aa-tRNA-synth_Ic"/>
</dbReference>
<dbReference type="Gene3D" id="1.10.240.10">
    <property type="entry name" value="Tyrosyl-Transfer RNA Synthetase"/>
    <property type="match status" value="1"/>
</dbReference>
<comment type="similarity">
    <text evidence="1 8 9">Belongs to the class-I aminoacyl-tRNA synthetase family.</text>
</comment>
<keyword evidence="3 8" id="KW-0547">Nucleotide-binding</keyword>
<feature type="binding site" evidence="8">
    <location>
        <position position="141"/>
    </location>
    <ligand>
        <name>L-tryptophan</name>
        <dbReference type="ChEBI" id="CHEBI:57912"/>
    </ligand>
</feature>
<keyword evidence="6 8" id="KW-0030">Aminoacyl-tRNA synthetase</keyword>
<dbReference type="SUPFAM" id="SSF52374">
    <property type="entry name" value="Nucleotidylyl transferase"/>
    <property type="match status" value="1"/>
</dbReference>
<dbReference type="NCBIfam" id="TIGR00233">
    <property type="entry name" value="trpS"/>
    <property type="match status" value="1"/>
</dbReference>
<evidence type="ECO:0000256" key="5">
    <source>
        <dbReference type="ARBA" id="ARBA00022917"/>
    </source>
</evidence>
<dbReference type="eggNOG" id="COG0180">
    <property type="taxonomic scope" value="Bacteria"/>
</dbReference>
<dbReference type="AlphaFoldDB" id="B3QV34"/>
<protein>
    <recommendedName>
        <fullName evidence="8">Tryptophan--tRNA ligase</fullName>
        <ecNumber evidence="8">6.1.1.2</ecNumber>
    </recommendedName>
    <alternativeName>
        <fullName evidence="8">Tryptophanyl-tRNA synthetase</fullName>
        <shortName evidence="8">TrpRS</shortName>
    </alternativeName>
</protein>
<proteinExistence type="inferred from homology"/>
<dbReference type="EC" id="6.1.1.2" evidence="8"/>
<dbReference type="Pfam" id="PF00579">
    <property type="entry name" value="tRNA-synt_1b"/>
    <property type="match status" value="1"/>
</dbReference>
<evidence type="ECO:0000256" key="9">
    <source>
        <dbReference type="RuleBase" id="RU363036"/>
    </source>
</evidence>
<dbReference type="GO" id="GO:0006436">
    <property type="term" value="P:tryptophanyl-tRNA aminoacylation"/>
    <property type="evidence" value="ECO:0007669"/>
    <property type="project" value="UniProtKB-UniRule"/>
</dbReference>
<dbReference type="KEGG" id="cts:Ctha_0517"/>
<dbReference type="HOGENOM" id="CLU_029244_5_0_10"/>
<evidence type="ECO:0000256" key="4">
    <source>
        <dbReference type="ARBA" id="ARBA00022840"/>
    </source>
</evidence>
<dbReference type="STRING" id="517418.Ctha_0517"/>
<keyword evidence="8" id="KW-0963">Cytoplasm</keyword>
<dbReference type="EMBL" id="CP001100">
    <property type="protein sequence ID" value="ACF12988.1"/>
    <property type="molecule type" value="Genomic_DNA"/>
</dbReference>
<dbReference type="PROSITE" id="PS00178">
    <property type="entry name" value="AA_TRNA_LIGASE_I"/>
    <property type="match status" value="1"/>
</dbReference>
<organism evidence="10 11">
    <name type="scientific">Chloroherpeton thalassium (strain ATCC 35110 / GB-78)</name>
    <dbReference type="NCBI Taxonomy" id="517418"/>
    <lineage>
        <taxon>Bacteria</taxon>
        <taxon>Pseudomonadati</taxon>
        <taxon>Chlorobiota</taxon>
        <taxon>Chlorobiia</taxon>
        <taxon>Chlorobiales</taxon>
        <taxon>Chloroherpetonaceae</taxon>
        <taxon>Chloroherpeton</taxon>
    </lineage>
</organism>
<dbReference type="InterPro" id="IPR001412">
    <property type="entry name" value="aa-tRNA-synth_I_CS"/>
</dbReference>
<dbReference type="InterPro" id="IPR014729">
    <property type="entry name" value="Rossmann-like_a/b/a_fold"/>
</dbReference>
<comment type="catalytic activity">
    <reaction evidence="7 8">
        <text>tRNA(Trp) + L-tryptophan + ATP = L-tryptophyl-tRNA(Trp) + AMP + diphosphate + H(+)</text>
        <dbReference type="Rhea" id="RHEA:24080"/>
        <dbReference type="Rhea" id="RHEA-COMP:9671"/>
        <dbReference type="Rhea" id="RHEA-COMP:9705"/>
        <dbReference type="ChEBI" id="CHEBI:15378"/>
        <dbReference type="ChEBI" id="CHEBI:30616"/>
        <dbReference type="ChEBI" id="CHEBI:33019"/>
        <dbReference type="ChEBI" id="CHEBI:57912"/>
        <dbReference type="ChEBI" id="CHEBI:78442"/>
        <dbReference type="ChEBI" id="CHEBI:78535"/>
        <dbReference type="ChEBI" id="CHEBI:456215"/>
        <dbReference type="EC" id="6.1.1.2"/>
    </reaction>
</comment>
<dbReference type="PANTHER" id="PTHR43766">
    <property type="entry name" value="TRYPTOPHAN--TRNA LIGASE, MITOCHONDRIAL"/>
    <property type="match status" value="1"/>
</dbReference>
<evidence type="ECO:0000313" key="10">
    <source>
        <dbReference type="EMBL" id="ACF12988.1"/>
    </source>
</evidence>
<keyword evidence="4 8" id="KW-0067">ATP-binding</keyword>
<dbReference type="CDD" id="cd00806">
    <property type="entry name" value="TrpRS_core"/>
    <property type="match status" value="1"/>
</dbReference>
<evidence type="ECO:0000256" key="8">
    <source>
        <dbReference type="HAMAP-Rule" id="MF_00140"/>
    </source>
</evidence>
<feature type="binding site" evidence="8">
    <location>
        <begin position="153"/>
        <end position="155"/>
    </location>
    <ligand>
        <name>ATP</name>
        <dbReference type="ChEBI" id="CHEBI:30616"/>
    </ligand>
</feature>
<dbReference type="InterPro" id="IPR024109">
    <property type="entry name" value="Trp-tRNA-ligase_bac-type"/>
</dbReference>
<dbReference type="GO" id="GO:0005829">
    <property type="term" value="C:cytosol"/>
    <property type="evidence" value="ECO:0007669"/>
    <property type="project" value="TreeGrafter"/>
</dbReference>
<dbReference type="RefSeq" id="WP_012499072.1">
    <property type="nucleotide sequence ID" value="NC_011026.1"/>
</dbReference>
<dbReference type="Proteomes" id="UP000001208">
    <property type="component" value="Chromosome"/>
</dbReference>
<accession>B3QV34</accession>
<keyword evidence="5 8" id="KW-0648">Protein biosynthesis</keyword>
<evidence type="ECO:0000256" key="1">
    <source>
        <dbReference type="ARBA" id="ARBA00005594"/>
    </source>
</evidence>
<comment type="function">
    <text evidence="8">Catalyzes the attachment of tryptophan to tRNA(Trp).</text>
</comment>
<feature type="binding site" evidence="8">
    <location>
        <begin position="10"/>
        <end position="12"/>
    </location>
    <ligand>
        <name>ATP</name>
        <dbReference type="ChEBI" id="CHEBI:30616"/>
    </ligand>
</feature>
<evidence type="ECO:0000256" key="6">
    <source>
        <dbReference type="ARBA" id="ARBA00023146"/>
    </source>
</evidence>
<dbReference type="PRINTS" id="PR01039">
    <property type="entry name" value="TRNASYNTHTRP"/>
</dbReference>
<feature type="binding site" evidence="8">
    <location>
        <position position="192"/>
    </location>
    <ligand>
        <name>ATP</name>
        <dbReference type="ChEBI" id="CHEBI:30616"/>
    </ligand>
</feature>
<dbReference type="Gene3D" id="3.40.50.620">
    <property type="entry name" value="HUPs"/>
    <property type="match status" value="1"/>
</dbReference>
<comment type="subunit">
    <text evidence="8">Homodimer.</text>
</comment>
<dbReference type="HAMAP" id="MF_00140_B">
    <property type="entry name" value="Trp_tRNA_synth_B"/>
    <property type="match status" value="1"/>
</dbReference>
<evidence type="ECO:0000256" key="2">
    <source>
        <dbReference type="ARBA" id="ARBA00022598"/>
    </source>
</evidence>
<evidence type="ECO:0000256" key="7">
    <source>
        <dbReference type="ARBA" id="ARBA00049929"/>
    </source>
</evidence>
<dbReference type="InterPro" id="IPR002306">
    <property type="entry name" value="Trp-tRNA-ligase"/>
</dbReference>
<dbReference type="InterPro" id="IPR050203">
    <property type="entry name" value="Trp-tRNA_synthetase"/>
</dbReference>
<evidence type="ECO:0000256" key="3">
    <source>
        <dbReference type="ARBA" id="ARBA00022741"/>
    </source>
</evidence>
<gene>
    <name evidence="8" type="primary">trpS</name>
    <name evidence="10" type="ordered locus">Ctha_0517</name>
</gene>
<dbReference type="GO" id="GO:0005524">
    <property type="term" value="F:ATP binding"/>
    <property type="evidence" value="ECO:0007669"/>
    <property type="project" value="UniProtKB-UniRule"/>
</dbReference>
<feature type="binding site" evidence="8">
    <location>
        <begin position="18"/>
        <end position="19"/>
    </location>
    <ligand>
        <name>ATP</name>
        <dbReference type="ChEBI" id="CHEBI:30616"/>
    </ligand>
</feature>
<dbReference type="FunFam" id="1.10.240.10:FF:000005">
    <property type="entry name" value="Tryptophan--tRNA ligase"/>
    <property type="match status" value="1"/>
</dbReference>